<accession>A0A6B8M866</accession>
<evidence type="ECO:0000256" key="1">
    <source>
        <dbReference type="SAM" id="Phobius"/>
    </source>
</evidence>
<gene>
    <name evidence="3" type="ORF">F7D14_16635</name>
</gene>
<keyword evidence="1" id="KW-0472">Membrane</keyword>
<reference evidence="3 4" key="1">
    <citation type="submission" date="2019-09" db="EMBL/GenBank/DDBJ databases">
        <title>Isolation and complete genome sequencing of Methylocystis species.</title>
        <authorList>
            <person name="Rumah B.L."/>
            <person name="Stead C.E."/>
            <person name="Stevens B.C."/>
            <person name="Minton N.P."/>
            <person name="Grosse-Honebrink A."/>
            <person name="Zhang Y."/>
        </authorList>
    </citation>
    <scope>NUCLEOTIDE SEQUENCE [LARGE SCALE GENOMIC DNA]</scope>
    <source>
        <strain evidence="3 4">BRCS2</strain>
    </source>
</reference>
<dbReference type="EMBL" id="CP044331">
    <property type="protein sequence ID" value="QGM98951.1"/>
    <property type="molecule type" value="Genomic_DNA"/>
</dbReference>
<protein>
    <submittedName>
        <fullName evidence="3">Uncharacterized protein</fullName>
    </submittedName>
</protein>
<dbReference type="RefSeq" id="WP_154420063.1">
    <property type="nucleotide sequence ID" value="NZ_CP044331.1"/>
</dbReference>
<feature type="signal peptide" evidence="2">
    <location>
        <begin position="1"/>
        <end position="29"/>
    </location>
</feature>
<dbReference type="KEGG" id="mpar:F7D14_16635"/>
<keyword evidence="1" id="KW-1133">Transmembrane helix</keyword>
<keyword evidence="1" id="KW-0812">Transmembrane</keyword>
<dbReference type="Proteomes" id="UP000422569">
    <property type="component" value="Chromosome"/>
</dbReference>
<sequence>MRGLWKRGVTAAALGLAVAFGFAPTGASAHGGVKLEQDECVLHIGQSAMHFIGYQRTGEEQEFCEDIAQTGPTVIALQAVSDELRDMAIGIRIIKDVGGEANEKGDLTAATIVKLDPKVYRNGIMTFEHDFKDAGHYVGIVTVRDDLGNEWVSRFPFSVGLYTFWGMIEYILYAVGFVSLTVVMWLALRAKSNRQKAEHAARAAA</sequence>
<proteinExistence type="predicted"/>
<evidence type="ECO:0000256" key="2">
    <source>
        <dbReference type="SAM" id="SignalP"/>
    </source>
</evidence>
<feature type="chain" id="PRO_5025643891" evidence="2">
    <location>
        <begin position="30"/>
        <end position="205"/>
    </location>
</feature>
<name>A0A6B8M866_9HYPH</name>
<feature type="transmembrane region" description="Helical" evidence="1">
    <location>
        <begin position="170"/>
        <end position="188"/>
    </location>
</feature>
<evidence type="ECO:0000313" key="4">
    <source>
        <dbReference type="Proteomes" id="UP000422569"/>
    </source>
</evidence>
<evidence type="ECO:0000313" key="3">
    <source>
        <dbReference type="EMBL" id="QGM98951.1"/>
    </source>
</evidence>
<keyword evidence="4" id="KW-1185">Reference proteome</keyword>
<keyword evidence="2" id="KW-0732">Signal</keyword>
<dbReference type="AlphaFoldDB" id="A0A6B8M866"/>
<organism evidence="3 4">
    <name type="scientific">Methylocystis parvus</name>
    <dbReference type="NCBI Taxonomy" id="134"/>
    <lineage>
        <taxon>Bacteria</taxon>
        <taxon>Pseudomonadati</taxon>
        <taxon>Pseudomonadota</taxon>
        <taxon>Alphaproteobacteria</taxon>
        <taxon>Hyphomicrobiales</taxon>
        <taxon>Methylocystaceae</taxon>
        <taxon>Methylocystis</taxon>
    </lineage>
</organism>